<evidence type="ECO:0000313" key="4">
    <source>
        <dbReference type="EMBL" id="EFJ29762.1"/>
    </source>
</evidence>
<sequence>LSEKLSLALTEITSKDNLVKQHAKVAEEAVSGWEKAETEAANLKKQLDASTQKNVSLENRLAHLDGALKECMRELRSVREEHEQKLQETLVKKAKAWEKVRQEMEAKLAAANDRAIESEAQKHALNRSLQERAKAISELTEAKARAEVQANVTQVQREEVEKACAALKYEVQVLTKEVEIRNDEKDYNKKMADVVSKQQLENVKKIAKLEAECQRLRGLVRKKLPGPAAVAQMRLEVDG</sequence>
<dbReference type="OMA" id="NIESYEH"/>
<dbReference type="FunCoup" id="D8RDL3">
    <property type="interactions" value="1484"/>
</dbReference>
<dbReference type="AlphaFoldDB" id="D8RDL3"/>
<keyword evidence="5" id="KW-1185">Reference proteome</keyword>
<dbReference type="Pfam" id="PF05911">
    <property type="entry name" value="FPP"/>
    <property type="match status" value="1"/>
</dbReference>
<proteinExistence type="inferred from homology"/>
<feature type="coiled-coil region" evidence="3">
    <location>
        <begin position="33"/>
        <end position="177"/>
    </location>
</feature>
<dbReference type="HOGENOM" id="CLU_080892_0_0_1"/>
<comment type="similarity">
    <text evidence="1">Belongs to the FPP family.</text>
</comment>
<name>D8RDL3_SELML</name>
<dbReference type="EMBL" id="GL377576">
    <property type="protein sequence ID" value="EFJ29762.1"/>
    <property type="molecule type" value="Genomic_DNA"/>
</dbReference>
<dbReference type="STRING" id="88036.D8RDL3"/>
<reference evidence="4 5" key="1">
    <citation type="journal article" date="2011" name="Science">
        <title>The Selaginella genome identifies genetic changes associated with the evolution of vascular plants.</title>
        <authorList>
            <person name="Banks J.A."/>
            <person name="Nishiyama T."/>
            <person name="Hasebe M."/>
            <person name="Bowman J.L."/>
            <person name="Gribskov M."/>
            <person name="dePamphilis C."/>
            <person name="Albert V.A."/>
            <person name="Aono N."/>
            <person name="Aoyama T."/>
            <person name="Ambrose B.A."/>
            <person name="Ashton N.W."/>
            <person name="Axtell M.J."/>
            <person name="Barker E."/>
            <person name="Barker M.S."/>
            <person name="Bennetzen J.L."/>
            <person name="Bonawitz N.D."/>
            <person name="Chapple C."/>
            <person name="Cheng C."/>
            <person name="Correa L.G."/>
            <person name="Dacre M."/>
            <person name="DeBarry J."/>
            <person name="Dreyer I."/>
            <person name="Elias M."/>
            <person name="Engstrom E.M."/>
            <person name="Estelle M."/>
            <person name="Feng L."/>
            <person name="Finet C."/>
            <person name="Floyd S.K."/>
            <person name="Frommer W.B."/>
            <person name="Fujita T."/>
            <person name="Gramzow L."/>
            <person name="Gutensohn M."/>
            <person name="Harholt J."/>
            <person name="Hattori M."/>
            <person name="Heyl A."/>
            <person name="Hirai T."/>
            <person name="Hiwatashi Y."/>
            <person name="Ishikawa M."/>
            <person name="Iwata M."/>
            <person name="Karol K.G."/>
            <person name="Koehler B."/>
            <person name="Kolukisaoglu U."/>
            <person name="Kubo M."/>
            <person name="Kurata T."/>
            <person name="Lalonde S."/>
            <person name="Li K."/>
            <person name="Li Y."/>
            <person name="Litt A."/>
            <person name="Lyons E."/>
            <person name="Manning G."/>
            <person name="Maruyama T."/>
            <person name="Michael T.P."/>
            <person name="Mikami K."/>
            <person name="Miyazaki S."/>
            <person name="Morinaga S."/>
            <person name="Murata T."/>
            <person name="Mueller-Roeber B."/>
            <person name="Nelson D.R."/>
            <person name="Obara M."/>
            <person name="Oguri Y."/>
            <person name="Olmstead R.G."/>
            <person name="Onodera N."/>
            <person name="Petersen B.L."/>
            <person name="Pils B."/>
            <person name="Prigge M."/>
            <person name="Rensing S.A."/>
            <person name="Riano-Pachon D.M."/>
            <person name="Roberts A.W."/>
            <person name="Sato Y."/>
            <person name="Scheller H.V."/>
            <person name="Schulz B."/>
            <person name="Schulz C."/>
            <person name="Shakirov E.V."/>
            <person name="Shibagaki N."/>
            <person name="Shinohara N."/>
            <person name="Shippen D.E."/>
            <person name="Soerensen I."/>
            <person name="Sotooka R."/>
            <person name="Sugimoto N."/>
            <person name="Sugita M."/>
            <person name="Sumikawa N."/>
            <person name="Tanurdzic M."/>
            <person name="Theissen G."/>
            <person name="Ulvskov P."/>
            <person name="Wakazuki S."/>
            <person name="Weng J.K."/>
            <person name="Willats W.W."/>
            <person name="Wipf D."/>
            <person name="Wolf P.G."/>
            <person name="Yang L."/>
            <person name="Zimmer A.D."/>
            <person name="Zhu Q."/>
            <person name="Mitros T."/>
            <person name="Hellsten U."/>
            <person name="Loque D."/>
            <person name="Otillar R."/>
            <person name="Salamov A."/>
            <person name="Schmutz J."/>
            <person name="Shapiro H."/>
            <person name="Lindquist E."/>
            <person name="Lucas S."/>
            <person name="Rokhsar D."/>
            <person name="Grigoriev I.V."/>
        </authorList>
    </citation>
    <scope>NUCLEOTIDE SEQUENCE [LARGE SCALE GENOMIC DNA]</scope>
</reference>
<evidence type="ECO:0000313" key="5">
    <source>
        <dbReference type="Proteomes" id="UP000001514"/>
    </source>
</evidence>
<organism evidence="5">
    <name type="scientific">Selaginella moellendorffii</name>
    <name type="common">Spikemoss</name>
    <dbReference type="NCBI Taxonomy" id="88036"/>
    <lineage>
        <taxon>Eukaryota</taxon>
        <taxon>Viridiplantae</taxon>
        <taxon>Streptophyta</taxon>
        <taxon>Embryophyta</taxon>
        <taxon>Tracheophyta</taxon>
        <taxon>Lycopodiopsida</taxon>
        <taxon>Selaginellales</taxon>
        <taxon>Selaginellaceae</taxon>
        <taxon>Selaginella</taxon>
    </lineage>
</organism>
<evidence type="ECO:0000256" key="1">
    <source>
        <dbReference type="ARBA" id="ARBA00005921"/>
    </source>
</evidence>
<dbReference type="PANTHER" id="PTHR31580:SF4">
    <property type="entry name" value="FILAMENT-LIKE PLANT PROTEIN 6"/>
    <property type="match status" value="1"/>
</dbReference>
<dbReference type="InParanoid" id="D8RDL3"/>
<dbReference type="InterPro" id="IPR008587">
    <property type="entry name" value="FPP_plant"/>
</dbReference>
<evidence type="ECO:0000256" key="3">
    <source>
        <dbReference type="SAM" id="Coils"/>
    </source>
</evidence>
<keyword evidence="2 3" id="KW-0175">Coiled coil</keyword>
<dbReference type="PANTHER" id="PTHR31580">
    <property type="entry name" value="FILAMENT-LIKE PLANT PROTEIN 4"/>
    <property type="match status" value="1"/>
</dbReference>
<gene>
    <name evidence="4" type="ORF">SELMODRAFT_90899</name>
</gene>
<feature type="non-terminal residue" evidence="4">
    <location>
        <position position="1"/>
    </location>
</feature>
<dbReference type="KEGG" id="smo:SELMODRAFT_90899"/>
<evidence type="ECO:0000256" key="2">
    <source>
        <dbReference type="ARBA" id="ARBA00023054"/>
    </source>
</evidence>
<dbReference type="eggNOG" id="ENOG502QU34">
    <property type="taxonomic scope" value="Eukaryota"/>
</dbReference>
<feature type="non-terminal residue" evidence="4">
    <location>
        <position position="239"/>
    </location>
</feature>
<accession>D8RDL3</accession>
<dbReference type="Proteomes" id="UP000001514">
    <property type="component" value="Unassembled WGS sequence"/>
</dbReference>
<dbReference type="OrthoDB" id="1926355at2759"/>
<protein>
    <submittedName>
        <fullName evidence="4">Uncharacterized protein</fullName>
    </submittedName>
</protein>